<proteinExistence type="predicted"/>
<dbReference type="InterPro" id="IPR058788">
    <property type="entry name" value="ApnL_N"/>
</dbReference>
<evidence type="ECO:0000256" key="1">
    <source>
        <dbReference type="SAM" id="MobiDB-lite"/>
    </source>
</evidence>
<evidence type="ECO:0000313" key="5">
    <source>
        <dbReference type="Proteomes" id="UP000758168"/>
    </source>
</evidence>
<feature type="domain" description="D-apionate lactonase N-terminal" evidence="2">
    <location>
        <begin position="105"/>
        <end position="258"/>
    </location>
</feature>
<feature type="domain" description="D-apionate lactonase N-terminal" evidence="2">
    <location>
        <begin position="17"/>
        <end position="66"/>
    </location>
</feature>
<keyword evidence="5" id="KW-1185">Reference proteome</keyword>
<dbReference type="EMBL" id="JAGIOB010000001">
    <property type="protein sequence ID" value="MBP2416770.1"/>
    <property type="molecule type" value="Genomic_DNA"/>
</dbReference>
<sequence length="616" mass="62771">MSGDGPADVVAARSGGPTTDLAHGRWTLQVHGDEVADVRVDGVLLLRAVRPVVRDADWGTVPVRVVDGSPGGGPSTGSGSGGSGSGSGGSGSGSGGSGSGSGDGGVVLRRSLRFEAAGVDYAGDLTVTLEEDSLVVDFAGEARSAFRRNRVGLVVLHPATDAGAAVRVRHTDGGVEEGRWPEAISPHQPFADVVGFDWTTGGLAARLDLEGDVFETEDQRNWTDASFKTYSTPLALPFPVPLAVGDRVHQRVRLAVAGRASAPAPTSGPDVVRVGDLTGASLPPLGLGAALHPPPAEPLAAPGFDAVLVELTGPEAGWPARLAEAARQAEALDARLDVRLVTDDADAVRRAVRSLAGTPVLRLGAFDATGHVSTAPLWAALRDEAERQGLAAVLVGGTRAHFTELNRRQADLPADAPALTFSLTPQMHATEVPHVVDSLATQRTVVENAVRIAAGRPLHVGPVTLARRFNAVATGPRPDPPTEAARAVDPLLDTALAAAWTLASVAALAVPSVASLSYLETTGPRGLVDDDGRPRPVAAVLTRLAGLRGGSLRAVAVPDGLAVLALDDTGSEGGGGTVVLLANLTTGPRTVTVQRSGGADVAVTLPGWGTAEVRLG</sequence>
<dbReference type="Proteomes" id="UP000758168">
    <property type="component" value="Unassembled WGS sequence"/>
</dbReference>
<dbReference type="InterPro" id="IPR058787">
    <property type="entry name" value="ApnL_M"/>
</dbReference>
<evidence type="ECO:0000259" key="2">
    <source>
        <dbReference type="Pfam" id="PF25837"/>
    </source>
</evidence>
<accession>A0ABS4Z6V6</accession>
<comment type="caution">
    <text evidence="4">The sequence shown here is derived from an EMBL/GenBank/DDBJ whole genome shotgun (WGS) entry which is preliminary data.</text>
</comment>
<gene>
    <name evidence="4" type="ORF">JOF54_001692</name>
</gene>
<dbReference type="Pfam" id="PF25837">
    <property type="entry name" value="Apionate_lact_N"/>
    <property type="match status" value="2"/>
</dbReference>
<evidence type="ECO:0000313" key="4">
    <source>
        <dbReference type="EMBL" id="MBP2416770.1"/>
    </source>
</evidence>
<reference evidence="4 5" key="1">
    <citation type="submission" date="2021-03" db="EMBL/GenBank/DDBJ databases">
        <title>Sequencing the genomes of 1000 actinobacteria strains.</title>
        <authorList>
            <person name="Klenk H.-P."/>
        </authorList>
    </citation>
    <scope>NUCLEOTIDE SEQUENCE [LARGE SCALE GENOMIC DNA]</scope>
    <source>
        <strain evidence="4 5">DSM 12936</strain>
    </source>
</reference>
<feature type="region of interest" description="Disordered" evidence="1">
    <location>
        <begin position="1"/>
        <end position="21"/>
    </location>
</feature>
<protein>
    <submittedName>
        <fullName evidence="4">Uncharacterized protein</fullName>
    </submittedName>
</protein>
<dbReference type="RefSeq" id="WP_210054728.1">
    <property type="nucleotide sequence ID" value="NZ_BAAAMH010000013.1"/>
</dbReference>
<organism evidence="4 5">
    <name type="scientific">Microlunatus capsulatus</name>
    <dbReference type="NCBI Taxonomy" id="99117"/>
    <lineage>
        <taxon>Bacteria</taxon>
        <taxon>Bacillati</taxon>
        <taxon>Actinomycetota</taxon>
        <taxon>Actinomycetes</taxon>
        <taxon>Propionibacteriales</taxon>
        <taxon>Propionibacteriaceae</taxon>
        <taxon>Microlunatus</taxon>
    </lineage>
</organism>
<dbReference type="Pfam" id="PF25838">
    <property type="entry name" value="Apionate_lact_M"/>
    <property type="match status" value="1"/>
</dbReference>
<name>A0ABS4Z6V6_9ACTN</name>
<evidence type="ECO:0000259" key="3">
    <source>
        <dbReference type="Pfam" id="PF25838"/>
    </source>
</evidence>
<feature type="region of interest" description="Disordered" evidence="1">
    <location>
        <begin position="62"/>
        <end position="102"/>
    </location>
</feature>
<feature type="domain" description="D-apionate lactonase TIM barrel" evidence="3">
    <location>
        <begin position="296"/>
        <end position="549"/>
    </location>
</feature>
<feature type="compositionally biased region" description="Gly residues" evidence="1">
    <location>
        <begin position="69"/>
        <end position="102"/>
    </location>
</feature>